<sequence length="147" mass="16259">MKSMIEREDLGSWLNGAPSNQKYPGEHLGRPQKGPGAIARPGIRLIGFLIDWYVCYLPILLFADNDPLLTLLVFWGYTVLLTGFMGHTLGHLAVGVQVQTLNGRPAGWLKGLIRGTLTMLILPAVIMDSDARGIHDRICKTVLVRIR</sequence>
<feature type="transmembrane region" description="Helical" evidence="7">
    <location>
        <begin position="74"/>
        <end position="96"/>
    </location>
</feature>
<dbReference type="EMBL" id="LR134479">
    <property type="protein sequence ID" value="VEI23392.1"/>
    <property type="molecule type" value="Genomic_DNA"/>
</dbReference>
<dbReference type="GeneID" id="93862703"/>
<evidence type="ECO:0000313" key="9">
    <source>
        <dbReference type="EMBL" id="BAV88543.1"/>
    </source>
</evidence>
<evidence type="ECO:0000256" key="3">
    <source>
        <dbReference type="ARBA" id="ARBA00022692"/>
    </source>
</evidence>
<keyword evidence="2" id="KW-1003">Cell membrane</keyword>
<keyword evidence="11" id="KW-1185">Reference proteome</keyword>
<proteinExistence type="predicted"/>
<protein>
    <submittedName>
        <fullName evidence="9">Probable membrane protein</fullName>
    </submittedName>
    <submittedName>
        <fullName evidence="10">RDD family</fullName>
    </submittedName>
</protein>
<reference evidence="9 11" key="1">
    <citation type="submission" date="2016-10" db="EMBL/GenBank/DDBJ databases">
        <title>Genome sequence of Rothia aeria strain JCM11412.</title>
        <authorList>
            <person name="Nambu T."/>
        </authorList>
    </citation>
    <scope>NUCLEOTIDE SEQUENCE [LARGE SCALE GENOMIC DNA]</scope>
    <source>
        <strain evidence="9 11">JCM 11412</strain>
    </source>
</reference>
<organism evidence="9 11">
    <name type="scientific">Rothia aeria</name>
    <dbReference type="NCBI Taxonomy" id="172042"/>
    <lineage>
        <taxon>Bacteria</taxon>
        <taxon>Bacillati</taxon>
        <taxon>Actinomycetota</taxon>
        <taxon>Actinomycetes</taxon>
        <taxon>Micrococcales</taxon>
        <taxon>Micrococcaceae</taxon>
        <taxon>Rothia</taxon>
    </lineage>
</organism>
<dbReference type="GO" id="GO:0005886">
    <property type="term" value="C:plasma membrane"/>
    <property type="evidence" value="ECO:0007669"/>
    <property type="project" value="UniProtKB-SubCell"/>
</dbReference>
<evidence type="ECO:0000256" key="4">
    <source>
        <dbReference type="ARBA" id="ARBA00022989"/>
    </source>
</evidence>
<evidence type="ECO:0000259" key="8">
    <source>
        <dbReference type="Pfam" id="PF06271"/>
    </source>
</evidence>
<evidence type="ECO:0000313" key="11">
    <source>
        <dbReference type="Proteomes" id="UP000250241"/>
    </source>
</evidence>
<feature type="compositionally biased region" description="Basic and acidic residues" evidence="6">
    <location>
        <begin position="1"/>
        <end position="10"/>
    </location>
</feature>
<evidence type="ECO:0000256" key="7">
    <source>
        <dbReference type="SAM" id="Phobius"/>
    </source>
</evidence>
<dbReference type="Proteomes" id="UP000282386">
    <property type="component" value="Chromosome"/>
</dbReference>
<dbReference type="Proteomes" id="UP000250241">
    <property type="component" value="Chromosome"/>
</dbReference>
<evidence type="ECO:0000256" key="6">
    <source>
        <dbReference type="SAM" id="MobiDB-lite"/>
    </source>
</evidence>
<dbReference type="InterPro" id="IPR010432">
    <property type="entry name" value="RDD"/>
</dbReference>
<dbReference type="PANTHER" id="PTHR36115">
    <property type="entry name" value="PROLINE-RICH ANTIGEN HOMOLOG-RELATED"/>
    <property type="match status" value="1"/>
</dbReference>
<dbReference type="Pfam" id="PF06271">
    <property type="entry name" value="RDD"/>
    <property type="match status" value="1"/>
</dbReference>
<feature type="domain" description="RDD" evidence="8">
    <location>
        <begin position="68"/>
        <end position="139"/>
    </location>
</feature>
<evidence type="ECO:0000256" key="1">
    <source>
        <dbReference type="ARBA" id="ARBA00004651"/>
    </source>
</evidence>
<keyword evidence="3 7" id="KW-0812">Transmembrane</keyword>
<evidence type="ECO:0000313" key="10">
    <source>
        <dbReference type="EMBL" id="VEI23392.1"/>
    </source>
</evidence>
<reference evidence="10 12" key="2">
    <citation type="submission" date="2018-12" db="EMBL/GenBank/DDBJ databases">
        <authorList>
            <consortium name="Pathogen Informatics"/>
        </authorList>
    </citation>
    <scope>NUCLEOTIDE SEQUENCE [LARGE SCALE GENOMIC DNA]</scope>
    <source>
        <strain evidence="10 12">NCTC10207</strain>
    </source>
</reference>
<feature type="region of interest" description="Disordered" evidence="6">
    <location>
        <begin position="1"/>
        <end position="31"/>
    </location>
</feature>
<dbReference type="PANTHER" id="PTHR36115:SF6">
    <property type="entry name" value="PROLINE-RICH ANTIGEN HOMOLOG"/>
    <property type="match status" value="1"/>
</dbReference>
<evidence type="ECO:0000256" key="2">
    <source>
        <dbReference type="ARBA" id="ARBA00022475"/>
    </source>
</evidence>
<dbReference type="RefSeq" id="WP_232018529.1">
    <property type="nucleotide sequence ID" value="NZ_CAKASD010000036.1"/>
</dbReference>
<keyword evidence="4 7" id="KW-1133">Transmembrane helix</keyword>
<keyword evidence="5 7" id="KW-0472">Membrane</keyword>
<evidence type="ECO:0000313" key="12">
    <source>
        <dbReference type="Proteomes" id="UP000282386"/>
    </source>
</evidence>
<feature type="transmembrane region" description="Helical" evidence="7">
    <location>
        <begin position="42"/>
        <end position="62"/>
    </location>
</feature>
<dbReference type="KEGG" id="raj:RA11412_2244"/>
<evidence type="ECO:0000256" key="5">
    <source>
        <dbReference type="ARBA" id="ARBA00023136"/>
    </source>
</evidence>
<comment type="subcellular location">
    <subcellularLocation>
        <location evidence="1">Cell membrane</location>
        <topology evidence="1">Multi-pass membrane protein</topology>
    </subcellularLocation>
</comment>
<dbReference type="AlphaFoldDB" id="A0A2Z5R1L0"/>
<dbReference type="EMBL" id="AP017895">
    <property type="protein sequence ID" value="BAV88543.1"/>
    <property type="molecule type" value="Genomic_DNA"/>
</dbReference>
<gene>
    <name evidence="10" type="ORF">NCTC10207_01499</name>
    <name evidence="9" type="ORF">RA11412_2244</name>
</gene>
<dbReference type="InterPro" id="IPR051791">
    <property type="entry name" value="Pra-immunoreactive"/>
</dbReference>
<accession>A0A2Z5R1L0</accession>
<name>A0A2Z5R1L0_9MICC</name>